<feature type="signal peptide" evidence="2">
    <location>
        <begin position="1"/>
        <end position="26"/>
    </location>
</feature>
<dbReference type="Gene3D" id="3.40.190.10">
    <property type="entry name" value="Periplasmic binding protein-like II"/>
    <property type="match status" value="2"/>
</dbReference>
<protein>
    <submittedName>
        <fullName evidence="4">ABC transporter substrate-binding protein</fullName>
    </submittedName>
</protein>
<feature type="domain" description="Solute-binding protein family 3/N-terminal" evidence="3">
    <location>
        <begin position="34"/>
        <end position="252"/>
    </location>
</feature>
<dbReference type="AlphaFoldDB" id="A0A9D9H5H1"/>
<comment type="caution">
    <text evidence="4">The sequence shown here is derived from an EMBL/GenBank/DDBJ whole genome shotgun (WGS) entry which is preliminary data.</text>
</comment>
<dbReference type="PROSITE" id="PS51257">
    <property type="entry name" value="PROKAR_LIPOPROTEIN"/>
    <property type="match status" value="1"/>
</dbReference>
<reference evidence="4" key="1">
    <citation type="submission" date="2020-10" db="EMBL/GenBank/DDBJ databases">
        <authorList>
            <person name="Gilroy R."/>
        </authorList>
    </citation>
    <scope>NUCLEOTIDE SEQUENCE</scope>
    <source>
        <strain evidence="4">C6-149</strain>
    </source>
</reference>
<dbReference type="InterPro" id="IPR001638">
    <property type="entry name" value="Solute-binding_3/MltF_N"/>
</dbReference>
<accession>A0A9D9H5H1</accession>
<dbReference type="SMART" id="SM00062">
    <property type="entry name" value="PBPb"/>
    <property type="match status" value="1"/>
</dbReference>
<dbReference type="Pfam" id="PF09084">
    <property type="entry name" value="NMT1"/>
    <property type="match status" value="1"/>
</dbReference>
<reference evidence="4" key="2">
    <citation type="journal article" date="2021" name="PeerJ">
        <title>Extensive microbial diversity within the chicken gut microbiome revealed by metagenomics and culture.</title>
        <authorList>
            <person name="Gilroy R."/>
            <person name="Ravi A."/>
            <person name="Getino M."/>
            <person name="Pursley I."/>
            <person name="Horton D.L."/>
            <person name="Alikhan N.F."/>
            <person name="Baker D."/>
            <person name="Gharbi K."/>
            <person name="Hall N."/>
            <person name="Watson M."/>
            <person name="Adriaenssens E.M."/>
            <person name="Foster-Nyarko E."/>
            <person name="Jarju S."/>
            <person name="Secka A."/>
            <person name="Antonio M."/>
            <person name="Oren A."/>
            <person name="Chaudhuri R.R."/>
            <person name="La Ragione R."/>
            <person name="Hildebrand F."/>
            <person name="Pallen M.J."/>
        </authorList>
    </citation>
    <scope>NUCLEOTIDE SEQUENCE</scope>
    <source>
        <strain evidence="4">C6-149</strain>
    </source>
</reference>
<proteinExistence type="inferred from homology"/>
<keyword evidence="2" id="KW-0732">Signal</keyword>
<evidence type="ECO:0000313" key="4">
    <source>
        <dbReference type="EMBL" id="MBO8441810.1"/>
    </source>
</evidence>
<feature type="chain" id="PRO_5038493904" evidence="2">
    <location>
        <begin position="27"/>
        <end position="306"/>
    </location>
</feature>
<evidence type="ECO:0000313" key="5">
    <source>
        <dbReference type="Proteomes" id="UP000823614"/>
    </source>
</evidence>
<gene>
    <name evidence="4" type="ORF">IAA89_05210</name>
</gene>
<name>A0A9D9H5H1_9LACO</name>
<organism evidence="4 5">
    <name type="scientific">Candidatus Gallilactobacillus intestinavium</name>
    <dbReference type="NCBI Taxonomy" id="2840838"/>
    <lineage>
        <taxon>Bacteria</taxon>
        <taxon>Bacillati</taxon>
        <taxon>Bacillota</taxon>
        <taxon>Bacilli</taxon>
        <taxon>Lactobacillales</taxon>
        <taxon>Lactobacillaceae</taxon>
        <taxon>Lactobacillaceae incertae sedis</taxon>
        <taxon>Candidatus Gallilactobacillus</taxon>
    </lineage>
</organism>
<dbReference type="EMBL" id="JADIMP010000085">
    <property type="protein sequence ID" value="MBO8441810.1"/>
    <property type="molecule type" value="Genomic_DNA"/>
</dbReference>
<evidence type="ECO:0000256" key="1">
    <source>
        <dbReference type="ARBA" id="ARBA00010742"/>
    </source>
</evidence>
<sequence length="306" mass="34683">MKKKKLFNLSIILFASLFILSGCSFHKSEQKYKHLNFAVSPSISSLPLYVAQEKGFFKKHHLSVTLTNVNLNYERVNGLKHHQFNGAIVDIPKFMMFGVSNAKLVAQITGYTALLTKNNNINNISDLSNKRIGTIGNSMANYDLFNLINKNKLQVKLVSTPNSEELVNYFNENTVDAVLVSDPNISLLSQLGGRIIWQSKPSEANLGVIFSNNVIKKNPKDIRKFIKSYDDAVNYINEHPDINRYRKILLNDLSYPDNNLDSIALPHFDYADNVSKKRLSTLRQWLVKKGITIGNVRDYVSSVLDK</sequence>
<dbReference type="SUPFAM" id="SSF53850">
    <property type="entry name" value="Periplasmic binding protein-like II"/>
    <property type="match status" value="1"/>
</dbReference>
<evidence type="ECO:0000256" key="2">
    <source>
        <dbReference type="SAM" id="SignalP"/>
    </source>
</evidence>
<evidence type="ECO:0000259" key="3">
    <source>
        <dbReference type="SMART" id="SM00062"/>
    </source>
</evidence>
<dbReference type="InterPro" id="IPR015168">
    <property type="entry name" value="SsuA/THI5"/>
</dbReference>
<comment type="similarity">
    <text evidence="1">Belongs to the bacterial solute-binding protein SsuA/TauA family.</text>
</comment>
<dbReference type="Proteomes" id="UP000823614">
    <property type="component" value="Unassembled WGS sequence"/>
</dbReference>
<dbReference type="PANTHER" id="PTHR30024">
    <property type="entry name" value="ALIPHATIC SULFONATES-BINDING PROTEIN-RELATED"/>
    <property type="match status" value="1"/>
</dbReference>